<proteinExistence type="predicted"/>
<name>A0A075RHY9_BRELA</name>
<protein>
    <submittedName>
        <fullName evidence="1">Methyltransferase domain protein</fullName>
    </submittedName>
</protein>
<dbReference type="AlphaFoldDB" id="A0A075RHY9"/>
<dbReference type="Proteomes" id="UP000005850">
    <property type="component" value="Chromosome"/>
</dbReference>
<keyword evidence="1" id="KW-0489">Methyltransferase</keyword>
<dbReference type="SUPFAM" id="SSF53335">
    <property type="entry name" value="S-adenosyl-L-methionine-dependent methyltransferases"/>
    <property type="match status" value="1"/>
</dbReference>
<dbReference type="InterPro" id="IPR029063">
    <property type="entry name" value="SAM-dependent_MTases_sf"/>
</dbReference>
<evidence type="ECO:0000313" key="2">
    <source>
        <dbReference type="Proteomes" id="UP000005850"/>
    </source>
</evidence>
<keyword evidence="2" id="KW-1185">Reference proteome</keyword>
<keyword evidence="1" id="KW-0808">Transferase</keyword>
<dbReference type="EMBL" id="CP007806">
    <property type="protein sequence ID" value="AIG28765.1"/>
    <property type="molecule type" value="Genomic_DNA"/>
</dbReference>
<gene>
    <name evidence="1" type="ORF">BRLA_c045010</name>
</gene>
<dbReference type="eggNOG" id="COG4122">
    <property type="taxonomic scope" value="Bacteria"/>
</dbReference>
<dbReference type="STRING" id="1042163.BRLA_c045010"/>
<sequence length="270" mass="31131">MNIFLEYPVCPLPRHGYGKPPHEKLQQKMDLQRSTYREYLEETMKHVDALAAISLDYPQNDQEPFYRNNWLPLIDGAAIYTFLAKHKPARYVEVGSGNSTKFARRAIRDLHLPTKIISIDPQPRAEIDSLCDEVIRQTLETIPMQFFQQLEPGDILFIDSSHRSFTNSDVTVAFVEILPILKPGVIVQVHDIFLPYDYPHEYMNLFYSEQYLLASYLLGGSKLKLLLPNFYVAEDCELFSMLEPLYTRLGVLSTNPVCEGCSCWLEVQSD</sequence>
<dbReference type="RefSeq" id="WP_003334172.1">
    <property type="nucleotide sequence ID" value="NZ_CP007806.1"/>
</dbReference>
<evidence type="ECO:0000313" key="1">
    <source>
        <dbReference type="EMBL" id="AIG28765.1"/>
    </source>
</evidence>
<dbReference type="HOGENOM" id="CLU_058422_1_0_9"/>
<organism evidence="1 2">
    <name type="scientific">Brevibacillus laterosporus LMG 15441</name>
    <dbReference type="NCBI Taxonomy" id="1042163"/>
    <lineage>
        <taxon>Bacteria</taxon>
        <taxon>Bacillati</taxon>
        <taxon>Bacillota</taxon>
        <taxon>Bacilli</taxon>
        <taxon>Bacillales</taxon>
        <taxon>Paenibacillaceae</taxon>
        <taxon>Brevibacillus</taxon>
    </lineage>
</organism>
<reference evidence="1 2" key="1">
    <citation type="journal article" date="2011" name="J. Bacteriol.">
        <title>Genome sequence of Brevibacillus laterosporus LMG 15441, a pathogen of invertebrates.</title>
        <authorList>
            <person name="Djukic M."/>
            <person name="Poehlein A."/>
            <person name="Thurmer A."/>
            <person name="Daniel R."/>
        </authorList>
    </citation>
    <scope>NUCLEOTIDE SEQUENCE [LARGE SCALE GENOMIC DNA]</scope>
    <source>
        <strain evidence="1 2">LMG 15441</strain>
    </source>
</reference>
<dbReference type="Pfam" id="PF13578">
    <property type="entry name" value="Methyltransf_24"/>
    <property type="match status" value="1"/>
</dbReference>
<dbReference type="GO" id="GO:0008168">
    <property type="term" value="F:methyltransferase activity"/>
    <property type="evidence" value="ECO:0007669"/>
    <property type="project" value="UniProtKB-KW"/>
</dbReference>
<dbReference type="Gene3D" id="3.40.50.150">
    <property type="entry name" value="Vaccinia Virus protein VP39"/>
    <property type="match status" value="1"/>
</dbReference>
<dbReference type="KEGG" id="blr:BRLA_c045010"/>
<dbReference type="GO" id="GO:0032259">
    <property type="term" value="P:methylation"/>
    <property type="evidence" value="ECO:0007669"/>
    <property type="project" value="UniProtKB-KW"/>
</dbReference>
<accession>A0A075RHY9</accession>